<reference evidence="2" key="1">
    <citation type="submission" date="2021-04" db="EMBL/GenBank/DDBJ databases">
        <title>Genome based classification of Actinospica acidithermotolerans sp. nov., an actinobacterium isolated from an Indonesian hot spring.</title>
        <authorList>
            <person name="Kusuma A.B."/>
            <person name="Putra K.E."/>
            <person name="Nafisah S."/>
            <person name="Loh J."/>
            <person name="Nouioui I."/>
            <person name="Goodfellow M."/>
        </authorList>
    </citation>
    <scope>NUCLEOTIDE SEQUENCE</scope>
    <source>
        <strain evidence="2">MGRD01-02</strain>
    </source>
</reference>
<organism evidence="2 3">
    <name type="scientific">Actinospica acidithermotolerans</name>
    <dbReference type="NCBI Taxonomy" id="2828514"/>
    <lineage>
        <taxon>Bacteria</taxon>
        <taxon>Bacillati</taxon>
        <taxon>Actinomycetota</taxon>
        <taxon>Actinomycetes</taxon>
        <taxon>Catenulisporales</taxon>
        <taxon>Actinospicaceae</taxon>
        <taxon>Actinospica</taxon>
    </lineage>
</organism>
<accession>A0A941E694</accession>
<evidence type="ECO:0000256" key="1">
    <source>
        <dbReference type="SAM" id="SignalP"/>
    </source>
</evidence>
<evidence type="ECO:0000313" key="2">
    <source>
        <dbReference type="EMBL" id="MBR7824718.1"/>
    </source>
</evidence>
<dbReference type="AlphaFoldDB" id="A0A941E694"/>
<feature type="chain" id="PRO_5039029129" evidence="1">
    <location>
        <begin position="27"/>
        <end position="340"/>
    </location>
</feature>
<dbReference type="SUPFAM" id="SSF89372">
    <property type="entry name" value="Fucose-specific lectin"/>
    <property type="match status" value="2"/>
</dbReference>
<keyword evidence="1" id="KW-0732">Signal</keyword>
<feature type="signal peptide" evidence="1">
    <location>
        <begin position="1"/>
        <end position="26"/>
    </location>
</feature>
<proteinExistence type="predicted"/>
<keyword evidence="3" id="KW-1185">Reference proteome</keyword>
<sequence length="340" mass="35332">MGDSLRKRQRAAAVAFAVSVMGLVPAAAHATASTTAGGTMYHDVRNANGTWQPQGWGIPGGSTGFQHVSETAMPDGSTQFVGVTSSGVLEHNIRSATGAWQGWDALNQPGVTVTNADIAGMPNGSAQIVEETTTGAVWHNIRNADGSWQSHGWGLIADPYIVSDAKITGMPDGSSELIGVYGGVLKHNIRFANGSWQGWKVVAVDVISRDVYFTSADIAGMPDGSAQIVAITPSTTVPAYHSIRYANGSWQPQGFASIGAPVSSTAISITAMPDGSSQFVDVVPVGNSTKIYHDVRNANGSWQQQGWAQLPTPNSTVPVASADIAGMPNGSSQLIALTQS</sequence>
<dbReference type="RefSeq" id="WP_212515873.1">
    <property type="nucleotide sequence ID" value="NZ_JAGSOH010000001.1"/>
</dbReference>
<name>A0A941E694_9ACTN</name>
<evidence type="ECO:0000313" key="3">
    <source>
        <dbReference type="Proteomes" id="UP000676325"/>
    </source>
</evidence>
<dbReference type="Proteomes" id="UP000676325">
    <property type="component" value="Unassembled WGS sequence"/>
</dbReference>
<comment type="caution">
    <text evidence="2">The sequence shown here is derived from an EMBL/GenBank/DDBJ whole genome shotgun (WGS) entry which is preliminary data.</text>
</comment>
<gene>
    <name evidence="2" type="ORF">KDK95_00235</name>
</gene>
<protein>
    <submittedName>
        <fullName evidence="2">Uncharacterized protein</fullName>
    </submittedName>
</protein>
<dbReference type="EMBL" id="JAGSOH010000001">
    <property type="protein sequence ID" value="MBR7824718.1"/>
    <property type="molecule type" value="Genomic_DNA"/>
</dbReference>